<dbReference type="HOGENOM" id="CLU_3399484_0_0_1"/>
<name>X0GLT0_FUSOX</name>
<reference evidence="1" key="2">
    <citation type="submission" date="2014-03" db="EMBL/GenBank/DDBJ databases">
        <title>The Genome Annotation of Fusarium oxysporum PHW808.</title>
        <authorList>
            <consortium name="The Broad Institute Genomics Platform"/>
            <person name="Ma L.-J."/>
            <person name="Corby-Kistler H."/>
            <person name="Broz K."/>
            <person name="Gale L.R."/>
            <person name="Jonkers W."/>
            <person name="O'Donnell K."/>
            <person name="Ploetz R."/>
            <person name="Steinberg C."/>
            <person name="Schwartz D.C."/>
            <person name="VanEtten H."/>
            <person name="Zhou S."/>
            <person name="Young S.K."/>
            <person name="Zeng Q."/>
            <person name="Gargeya S."/>
            <person name="Fitzgerald M."/>
            <person name="Abouelleil A."/>
            <person name="Alvarado L."/>
            <person name="Chapman S.B."/>
            <person name="Gainer-Dewar J."/>
            <person name="Goldberg J."/>
            <person name="Griggs A."/>
            <person name="Gujja S."/>
            <person name="Hansen M."/>
            <person name="Howarth C."/>
            <person name="Imamovic A."/>
            <person name="Ireland A."/>
            <person name="Larimer J."/>
            <person name="McCowan C."/>
            <person name="Murphy C."/>
            <person name="Pearson M."/>
            <person name="Poon T.W."/>
            <person name="Priest M."/>
            <person name="Roberts A."/>
            <person name="Saif S."/>
            <person name="Shea T."/>
            <person name="Sykes S."/>
            <person name="Wortman J."/>
            <person name="Nusbaum C."/>
            <person name="Birren B."/>
        </authorList>
    </citation>
    <scope>NUCLEOTIDE SEQUENCE</scope>
    <source>
        <strain evidence="1">54008</strain>
    </source>
</reference>
<proteinExistence type="predicted"/>
<sequence>MMMIKPTLQDSPQNPHVHFMKQVVNKKIQLV</sequence>
<accession>X0GLT0</accession>
<dbReference type="Proteomes" id="UP000030676">
    <property type="component" value="Unassembled WGS sequence"/>
</dbReference>
<protein>
    <submittedName>
        <fullName evidence="1">Uncharacterized protein</fullName>
    </submittedName>
</protein>
<reference evidence="1" key="1">
    <citation type="submission" date="2011-11" db="EMBL/GenBank/DDBJ databases">
        <title>The Genome Sequence of Fusarium oxysporum PHW808.</title>
        <authorList>
            <consortium name="The Broad Institute Genome Sequencing Platform"/>
            <person name="Ma L.-J."/>
            <person name="Gale L.R."/>
            <person name="Schwartz D.C."/>
            <person name="Zhou S."/>
            <person name="Corby-Kistler H."/>
            <person name="Young S.K."/>
            <person name="Zeng Q."/>
            <person name="Gargeya S."/>
            <person name="Fitzgerald M."/>
            <person name="Haas B."/>
            <person name="Abouelleil A."/>
            <person name="Alvarado L."/>
            <person name="Arachchi H.M."/>
            <person name="Berlin A."/>
            <person name="Brown A."/>
            <person name="Chapman S.B."/>
            <person name="Chen Z."/>
            <person name="Dunbar C."/>
            <person name="Freedman E."/>
            <person name="Gearin G."/>
            <person name="Goldberg J."/>
            <person name="Griggs A."/>
            <person name="Gujja S."/>
            <person name="Heiman D."/>
            <person name="Howarth C."/>
            <person name="Larson L."/>
            <person name="Lui A."/>
            <person name="MacDonald P.J.P."/>
            <person name="Montmayeur A."/>
            <person name="Murphy C."/>
            <person name="Neiman D."/>
            <person name="Pearson M."/>
            <person name="Priest M."/>
            <person name="Roberts A."/>
            <person name="Saif S."/>
            <person name="Shea T."/>
            <person name="Shenoy N."/>
            <person name="Sisk P."/>
            <person name="Stolte C."/>
            <person name="Sykes S."/>
            <person name="Wortman J."/>
            <person name="Nusbaum C."/>
            <person name="Birren B."/>
        </authorList>
    </citation>
    <scope>NUCLEOTIDE SEQUENCE [LARGE SCALE GENOMIC DNA]</scope>
    <source>
        <strain evidence="1">54008</strain>
    </source>
</reference>
<gene>
    <name evidence="1" type="ORF">FOPG_19474</name>
</gene>
<evidence type="ECO:0000313" key="1">
    <source>
        <dbReference type="EMBL" id="EXL64258.1"/>
    </source>
</evidence>
<organism evidence="1">
    <name type="scientific">Fusarium oxysporum f. sp. conglutinans race 2 54008</name>
    <dbReference type="NCBI Taxonomy" id="1089457"/>
    <lineage>
        <taxon>Eukaryota</taxon>
        <taxon>Fungi</taxon>
        <taxon>Dikarya</taxon>
        <taxon>Ascomycota</taxon>
        <taxon>Pezizomycotina</taxon>
        <taxon>Sordariomycetes</taxon>
        <taxon>Hypocreomycetidae</taxon>
        <taxon>Hypocreales</taxon>
        <taxon>Nectriaceae</taxon>
        <taxon>Fusarium</taxon>
        <taxon>Fusarium oxysporum species complex</taxon>
    </lineage>
</organism>
<dbReference type="EMBL" id="KK034227">
    <property type="protein sequence ID" value="EXL64258.1"/>
    <property type="molecule type" value="Genomic_DNA"/>
</dbReference>
<dbReference type="AlphaFoldDB" id="X0GLT0"/>